<dbReference type="EMBL" id="CP013650">
    <property type="protein sequence ID" value="ALS97331.1"/>
    <property type="molecule type" value="Genomic_DNA"/>
</dbReference>
<name>A0A0U2Z354_9ALTE</name>
<dbReference type="PANTHER" id="PTHR43433:SF5">
    <property type="entry name" value="AB HYDROLASE-1 DOMAIN-CONTAINING PROTEIN"/>
    <property type="match status" value="1"/>
</dbReference>
<evidence type="ECO:0000313" key="4">
    <source>
        <dbReference type="Proteomes" id="UP000068447"/>
    </source>
</evidence>
<feature type="chain" id="PRO_5006835132" description="AB hydrolase-1 domain-containing protein" evidence="1">
    <location>
        <begin position="21"/>
        <end position="334"/>
    </location>
</feature>
<evidence type="ECO:0000259" key="2">
    <source>
        <dbReference type="Pfam" id="PF00561"/>
    </source>
</evidence>
<dbReference type="Gene3D" id="3.40.50.1820">
    <property type="entry name" value="alpha/beta hydrolase"/>
    <property type="match status" value="1"/>
</dbReference>
<protein>
    <recommendedName>
        <fullName evidence="2">AB hydrolase-1 domain-containing protein</fullName>
    </recommendedName>
</protein>
<proteinExistence type="predicted"/>
<dbReference type="PANTHER" id="PTHR43433">
    <property type="entry name" value="HYDROLASE, ALPHA/BETA FOLD FAMILY PROTEIN"/>
    <property type="match status" value="1"/>
</dbReference>
<dbReference type="OrthoDB" id="7055710at2"/>
<dbReference type="Pfam" id="PF00561">
    <property type="entry name" value="Abhydrolase_1"/>
    <property type="match status" value="1"/>
</dbReference>
<dbReference type="InterPro" id="IPR000073">
    <property type="entry name" value="AB_hydrolase_1"/>
</dbReference>
<organism evidence="3 4">
    <name type="scientific">Lacimicrobium alkaliphilum</name>
    <dbReference type="NCBI Taxonomy" id="1526571"/>
    <lineage>
        <taxon>Bacteria</taxon>
        <taxon>Pseudomonadati</taxon>
        <taxon>Pseudomonadota</taxon>
        <taxon>Gammaproteobacteria</taxon>
        <taxon>Alteromonadales</taxon>
        <taxon>Alteromonadaceae</taxon>
        <taxon>Lacimicrobium</taxon>
    </lineage>
</organism>
<sequence length="334" mass="35016">MKNLLITCLMALMPGGILMASEEVSLPRMCNTPEIQFTEKNGIRLAYMVSGASVGRPLIMVGGIDQQMADWPVQLIEGLTKLGYQVIRYDARDVGCSTILSKAAPIAWPAVFEALAKGTAPLLPYTAQDLSQDLLAVMDALNLSSATLMGASGGSTIASITAARNPQRVDGLVLLMANSGNPAHPVPVNPVRLASVGAPPTPAASRQEIIEYRARAAQALEGTSIVRDPAEIKSWARTAADRGYSAEGVARSGAALLALGDIRTQLKKVKVPTLVVHGSDDPLISPDAGAEVAEAISDAEFIVIDGMGHSLPSEGVARVLEEVARTFHTSSTGR</sequence>
<keyword evidence="1" id="KW-0732">Signal</keyword>
<feature type="signal peptide" evidence="1">
    <location>
        <begin position="1"/>
        <end position="20"/>
    </location>
</feature>
<dbReference type="AlphaFoldDB" id="A0A0U2Z354"/>
<dbReference type="SUPFAM" id="SSF53474">
    <property type="entry name" value="alpha/beta-Hydrolases"/>
    <property type="match status" value="1"/>
</dbReference>
<dbReference type="Proteomes" id="UP000068447">
    <property type="component" value="Chromosome"/>
</dbReference>
<dbReference type="STRING" id="1526571.AT746_02960"/>
<gene>
    <name evidence="3" type="ORF">AT746_02960</name>
</gene>
<evidence type="ECO:0000313" key="3">
    <source>
        <dbReference type="EMBL" id="ALS97331.1"/>
    </source>
</evidence>
<dbReference type="InterPro" id="IPR050471">
    <property type="entry name" value="AB_hydrolase"/>
</dbReference>
<accession>A0A0U2Z354</accession>
<dbReference type="KEGG" id="lal:AT746_02960"/>
<keyword evidence="4" id="KW-1185">Reference proteome</keyword>
<dbReference type="InterPro" id="IPR029058">
    <property type="entry name" value="AB_hydrolase_fold"/>
</dbReference>
<feature type="domain" description="AB hydrolase-1" evidence="2">
    <location>
        <begin position="57"/>
        <end position="313"/>
    </location>
</feature>
<dbReference type="GO" id="GO:0004806">
    <property type="term" value="F:triacylglycerol lipase activity"/>
    <property type="evidence" value="ECO:0007669"/>
    <property type="project" value="TreeGrafter"/>
</dbReference>
<reference evidence="3 4" key="1">
    <citation type="submission" date="2015-12" db="EMBL/GenBank/DDBJ databases">
        <title>Complete genome of Lacimicrobium alkaliphilum KCTC 32984.</title>
        <authorList>
            <person name="Kim S.-G."/>
            <person name="Lee Y.-J."/>
        </authorList>
    </citation>
    <scope>NUCLEOTIDE SEQUENCE [LARGE SCALE GENOMIC DNA]</scope>
    <source>
        <strain evidence="3 4">YelD216</strain>
    </source>
</reference>
<dbReference type="RefSeq" id="WP_062476191.1">
    <property type="nucleotide sequence ID" value="NZ_CP013650.1"/>
</dbReference>
<evidence type="ECO:0000256" key="1">
    <source>
        <dbReference type="SAM" id="SignalP"/>
    </source>
</evidence>
<dbReference type="GO" id="GO:0046503">
    <property type="term" value="P:glycerolipid catabolic process"/>
    <property type="evidence" value="ECO:0007669"/>
    <property type="project" value="TreeGrafter"/>
</dbReference>